<keyword evidence="3" id="KW-1185">Reference proteome</keyword>
<dbReference type="Proteomes" id="UP000309215">
    <property type="component" value="Unassembled WGS sequence"/>
</dbReference>
<dbReference type="SUPFAM" id="SSF54913">
    <property type="entry name" value="GlnB-like"/>
    <property type="match status" value="1"/>
</dbReference>
<sequence length="139" mass="14685">MSVFSSGAARARRENDVTTSLSGALSVLRIYLPRRGVKHGRGFWGWLFGRSITHHLAAEALRSGVLYATVTQGHMGFVSGSTAVVADLSDTPPDTLPSCVELIGTPEILEAFVTAHRDDLRGAVIVRLDGVALSIGGPS</sequence>
<dbReference type="InterPro" id="IPR003793">
    <property type="entry name" value="UPF0166"/>
</dbReference>
<dbReference type="EMBL" id="SSMQ01000034">
    <property type="protein sequence ID" value="TKD02422.1"/>
    <property type="molecule type" value="Genomic_DNA"/>
</dbReference>
<evidence type="ECO:0000313" key="2">
    <source>
        <dbReference type="EMBL" id="TKD02422.1"/>
    </source>
</evidence>
<protein>
    <submittedName>
        <fullName evidence="2">Uncharacterized protein</fullName>
    </submittedName>
</protein>
<name>A0A4U1J594_9BACT</name>
<gene>
    <name evidence="2" type="ORF">E8A74_28420</name>
</gene>
<dbReference type="AlphaFoldDB" id="A0A4U1J594"/>
<evidence type="ECO:0000313" key="3">
    <source>
        <dbReference type="Proteomes" id="UP000309215"/>
    </source>
</evidence>
<dbReference type="Gene3D" id="3.30.70.120">
    <property type="match status" value="1"/>
</dbReference>
<reference evidence="2 3" key="1">
    <citation type="submission" date="2019-04" db="EMBL/GenBank/DDBJ databases">
        <authorList>
            <person name="Li Y."/>
            <person name="Wang J."/>
        </authorList>
    </citation>
    <scope>NUCLEOTIDE SEQUENCE [LARGE SCALE GENOMIC DNA]</scope>
    <source>
        <strain evidence="2 3">DSM 14668</strain>
    </source>
</reference>
<dbReference type="InterPro" id="IPR011322">
    <property type="entry name" value="N-reg_PII-like_a/b"/>
</dbReference>
<dbReference type="Pfam" id="PF02641">
    <property type="entry name" value="DUF190"/>
    <property type="match status" value="1"/>
</dbReference>
<comment type="caution">
    <text evidence="2">The sequence shown here is derived from an EMBL/GenBank/DDBJ whole genome shotgun (WGS) entry which is preliminary data.</text>
</comment>
<comment type="similarity">
    <text evidence="1">Belongs to the UPF0166 family.</text>
</comment>
<dbReference type="InterPro" id="IPR015867">
    <property type="entry name" value="N-reg_PII/ATP_PRibTrfase_C"/>
</dbReference>
<accession>A0A4U1J594</accession>
<organism evidence="2 3">
    <name type="scientific">Polyangium fumosum</name>
    <dbReference type="NCBI Taxonomy" id="889272"/>
    <lineage>
        <taxon>Bacteria</taxon>
        <taxon>Pseudomonadati</taxon>
        <taxon>Myxococcota</taxon>
        <taxon>Polyangia</taxon>
        <taxon>Polyangiales</taxon>
        <taxon>Polyangiaceae</taxon>
        <taxon>Polyangium</taxon>
    </lineage>
</organism>
<evidence type="ECO:0000256" key="1">
    <source>
        <dbReference type="ARBA" id="ARBA00010554"/>
    </source>
</evidence>
<proteinExistence type="inferred from homology"/>
<dbReference type="RefSeq" id="WP_136932228.1">
    <property type="nucleotide sequence ID" value="NZ_SSMQ01000034.1"/>
</dbReference>